<gene>
    <name evidence="2" type="ORF">LY89DRAFT_741672</name>
</gene>
<organism evidence="2 3">
    <name type="scientific">Mollisia scopiformis</name>
    <name type="common">Conifer needle endophyte fungus</name>
    <name type="synonym">Phialocephala scopiformis</name>
    <dbReference type="NCBI Taxonomy" id="149040"/>
    <lineage>
        <taxon>Eukaryota</taxon>
        <taxon>Fungi</taxon>
        <taxon>Dikarya</taxon>
        <taxon>Ascomycota</taxon>
        <taxon>Pezizomycotina</taxon>
        <taxon>Leotiomycetes</taxon>
        <taxon>Helotiales</taxon>
        <taxon>Mollisiaceae</taxon>
        <taxon>Mollisia</taxon>
    </lineage>
</organism>
<dbReference type="InterPro" id="IPR008271">
    <property type="entry name" value="Ser/Thr_kinase_AS"/>
</dbReference>
<dbReference type="Gene3D" id="1.10.510.10">
    <property type="entry name" value="Transferase(Phosphotransferase) domain 1"/>
    <property type="match status" value="1"/>
</dbReference>
<feature type="domain" description="Protein kinase" evidence="1">
    <location>
        <begin position="1"/>
        <end position="96"/>
    </location>
</feature>
<dbReference type="KEGG" id="psco:LY89DRAFT_741672"/>
<evidence type="ECO:0000259" key="1">
    <source>
        <dbReference type="PROSITE" id="PS50011"/>
    </source>
</evidence>
<dbReference type="InterPro" id="IPR000719">
    <property type="entry name" value="Prot_kinase_dom"/>
</dbReference>
<dbReference type="SUPFAM" id="SSF56112">
    <property type="entry name" value="Protein kinase-like (PK-like)"/>
    <property type="match status" value="1"/>
</dbReference>
<dbReference type="AlphaFoldDB" id="A0A132BAF1"/>
<evidence type="ECO:0000313" key="3">
    <source>
        <dbReference type="Proteomes" id="UP000070700"/>
    </source>
</evidence>
<dbReference type="EMBL" id="KQ947434">
    <property type="protein sequence ID" value="KUJ08834.1"/>
    <property type="molecule type" value="Genomic_DNA"/>
</dbReference>
<keyword evidence="3" id="KW-1185">Reference proteome</keyword>
<dbReference type="Proteomes" id="UP000070700">
    <property type="component" value="Unassembled WGS sequence"/>
</dbReference>
<evidence type="ECO:0000313" key="2">
    <source>
        <dbReference type="EMBL" id="KUJ08834.1"/>
    </source>
</evidence>
<sequence length="96" mass="10597">MEYGGAEATIDSVAGAATVDESLQYRAILHFDLKAGNIFLAERDENHKETPVAKVGDFGGSYPVTASGTKDYSKRMEMRRVLGTSRFYAPEQFSNR</sequence>
<dbReference type="RefSeq" id="XP_018063189.1">
    <property type="nucleotide sequence ID" value="XM_018220738.1"/>
</dbReference>
<dbReference type="GO" id="GO:0005524">
    <property type="term" value="F:ATP binding"/>
    <property type="evidence" value="ECO:0007669"/>
    <property type="project" value="InterPro"/>
</dbReference>
<dbReference type="InterPro" id="IPR011009">
    <property type="entry name" value="Kinase-like_dom_sf"/>
</dbReference>
<dbReference type="PROSITE" id="PS50011">
    <property type="entry name" value="PROTEIN_KINASE_DOM"/>
    <property type="match status" value="1"/>
</dbReference>
<accession>A0A132BAF1</accession>
<name>A0A132BAF1_MOLSC</name>
<reference evidence="2 3" key="1">
    <citation type="submission" date="2015-10" db="EMBL/GenBank/DDBJ databases">
        <title>Full genome of DAOMC 229536 Phialocephala scopiformis, a fungal endophyte of spruce producing the potent anti-insectan compound rugulosin.</title>
        <authorList>
            <consortium name="DOE Joint Genome Institute"/>
            <person name="Walker A.K."/>
            <person name="Frasz S.L."/>
            <person name="Seifert K.A."/>
            <person name="Miller J.D."/>
            <person name="Mondo S.J."/>
            <person name="Labutti K."/>
            <person name="Lipzen A."/>
            <person name="Dockter R."/>
            <person name="Kennedy M."/>
            <person name="Grigoriev I.V."/>
            <person name="Spatafora J.W."/>
        </authorList>
    </citation>
    <scope>NUCLEOTIDE SEQUENCE [LARGE SCALE GENOMIC DNA]</scope>
    <source>
        <strain evidence="2 3">CBS 120377</strain>
    </source>
</reference>
<dbReference type="PROSITE" id="PS00108">
    <property type="entry name" value="PROTEIN_KINASE_ST"/>
    <property type="match status" value="1"/>
</dbReference>
<protein>
    <recommendedName>
        <fullName evidence="1">Protein kinase domain-containing protein</fullName>
    </recommendedName>
</protein>
<dbReference type="InParanoid" id="A0A132BAF1"/>
<proteinExistence type="predicted"/>
<dbReference type="GeneID" id="28830464"/>
<dbReference type="OrthoDB" id="310217at2759"/>
<dbReference type="GO" id="GO:0004672">
    <property type="term" value="F:protein kinase activity"/>
    <property type="evidence" value="ECO:0007669"/>
    <property type="project" value="InterPro"/>
</dbReference>